<feature type="compositionally biased region" description="Basic and acidic residues" evidence="1">
    <location>
        <begin position="268"/>
        <end position="283"/>
    </location>
</feature>
<evidence type="ECO:0000313" key="2">
    <source>
        <dbReference type="EMBL" id="CAE7419153.1"/>
    </source>
</evidence>
<comment type="caution">
    <text evidence="2">The sequence shown here is derived from an EMBL/GenBank/DDBJ whole genome shotgun (WGS) entry which is preliminary data.</text>
</comment>
<sequence>MNMKKCESLVSVRGKGAYVSARRLYGGAWMGPPLKDSVKYLGAHLQAQPSCKLEVTKRIAAARSAFAMFAKFFRRSTVPHQRKIMVFRAVVNEALLSALEVRVLSQSGLDKLEAARGLLLLRIFGVRGFGKVSTEQVAVSVPISLLRRVCGLAEVATELRVRRLLWLRSSLLAERDGDVRLELAANFGVFPWQATAPINEVGQLTPAAPAFLSILDGDLRALLPSWKGFVAGWKENFLQTAESSIRDMRGTFGDASLPQSLQQPCTRTSREPSRGPRSNRDATRQPSLQIVESPAEVVRSLRVLSDGAIPDADEELTDQQWLAGVYCGHCAHGPFHSTKSFASHVVIKHGVRHRIQTTACPTCGRQFTKTSACRRHVAQLSCNKHVVNHGRAGALAGMRDMFNRQAAETARVDASVTGVGSSHASSASASVLPGSVDGNAVVHGRRARAQPHSCGSTQTAASRREAFRGTRWQRVHGRAGDTVGQAAQSSGEDRRAARQGPPRARSLELPHFLLPKETDLSNALLASMAAWKARIPDKGPHPLGAPRRTVAGTVAQELLKNEEHHERLARFKAFHGKLTSLPDMEQSIQLAMARETRDGHVLLKLRPQALAQAEWTEAVALLTELISQQGGEKKSGAAPPGSLVRQLGAKPESS</sequence>
<protein>
    <submittedName>
        <fullName evidence="2">Uncharacterized protein</fullName>
    </submittedName>
</protein>
<accession>A0A812R4F7</accession>
<organism evidence="2 3">
    <name type="scientific">Symbiodinium natans</name>
    <dbReference type="NCBI Taxonomy" id="878477"/>
    <lineage>
        <taxon>Eukaryota</taxon>
        <taxon>Sar</taxon>
        <taxon>Alveolata</taxon>
        <taxon>Dinophyceae</taxon>
        <taxon>Suessiales</taxon>
        <taxon>Symbiodiniaceae</taxon>
        <taxon>Symbiodinium</taxon>
    </lineage>
</organism>
<evidence type="ECO:0000256" key="1">
    <source>
        <dbReference type="SAM" id="MobiDB-lite"/>
    </source>
</evidence>
<feature type="compositionally biased region" description="Polar residues" evidence="1">
    <location>
        <begin position="257"/>
        <end position="267"/>
    </location>
</feature>
<gene>
    <name evidence="2" type="ORF">SNAT2548_LOCUS22796</name>
</gene>
<name>A0A812R4F7_9DINO</name>
<dbReference type="AlphaFoldDB" id="A0A812R4F7"/>
<feature type="region of interest" description="Disordered" evidence="1">
    <location>
        <begin position="629"/>
        <end position="654"/>
    </location>
</feature>
<dbReference type="EMBL" id="CAJNDS010002299">
    <property type="protein sequence ID" value="CAE7419153.1"/>
    <property type="molecule type" value="Genomic_DNA"/>
</dbReference>
<reference evidence="2" key="1">
    <citation type="submission" date="2021-02" db="EMBL/GenBank/DDBJ databases">
        <authorList>
            <person name="Dougan E. K."/>
            <person name="Rhodes N."/>
            <person name="Thang M."/>
            <person name="Chan C."/>
        </authorList>
    </citation>
    <scope>NUCLEOTIDE SEQUENCE</scope>
</reference>
<dbReference type="Proteomes" id="UP000604046">
    <property type="component" value="Unassembled WGS sequence"/>
</dbReference>
<evidence type="ECO:0000313" key="3">
    <source>
        <dbReference type="Proteomes" id="UP000604046"/>
    </source>
</evidence>
<feature type="region of interest" description="Disordered" evidence="1">
    <location>
        <begin position="445"/>
        <end position="506"/>
    </location>
</feature>
<feature type="region of interest" description="Disordered" evidence="1">
    <location>
        <begin position="253"/>
        <end position="289"/>
    </location>
</feature>
<feature type="region of interest" description="Disordered" evidence="1">
    <location>
        <begin position="419"/>
        <end position="438"/>
    </location>
</feature>
<proteinExistence type="predicted"/>
<keyword evidence="3" id="KW-1185">Reference proteome</keyword>
<feature type="compositionally biased region" description="Low complexity" evidence="1">
    <location>
        <begin position="419"/>
        <end position="431"/>
    </location>
</feature>